<sequence length="154" mass="16484">MFRHIVVLADRHPASVHAARHAYELTRALGGRVTLLHVLEGNTSRDREAAEQHVKALSVGARRPPHEVILPLGNHDVRHKIATFAAQHQVDLIVIGLSGDGSLLDEALGRLGVSLTQVSGVPVHLAGCAGGFGAPRSSRWNQVAETASVRQKTL</sequence>
<name>A0A1W1UWF2_9DEIO</name>
<dbReference type="OrthoDB" id="69275at2"/>
<dbReference type="CDD" id="cd00293">
    <property type="entry name" value="USP-like"/>
    <property type="match status" value="1"/>
</dbReference>
<dbReference type="RefSeq" id="WP_084047331.1">
    <property type="nucleotide sequence ID" value="NZ_FWWU01000008.1"/>
</dbReference>
<evidence type="ECO:0000313" key="2">
    <source>
        <dbReference type="EMBL" id="SMB85380.1"/>
    </source>
</evidence>
<accession>A0A1W1UWF2</accession>
<proteinExistence type="predicted"/>
<dbReference type="Gene3D" id="3.40.50.620">
    <property type="entry name" value="HUPs"/>
    <property type="match status" value="1"/>
</dbReference>
<dbReference type="EMBL" id="FWWU01000008">
    <property type="protein sequence ID" value="SMB85380.1"/>
    <property type="molecule type" value="Genomic_DNA"/>
</dbReference>
<feature type="domain" description="UspA" evidence="1">
    <location>
        <begin position="1"/>
        <end position="124"/>
    </location>
</feature>
<gene>
    <name evidence="2" type="ORF">SAMN00790413_03379</name>
</gene>
<dbReference type="Pfam" id="PF00582">
    <property type="entry name" value="Usp"/>
    <property type="match status" value="1"/>
</dbReference>
<protein>
    <submittedName>
        <fullName evidence="2">Nucleotide-binding universal stress protein, UspA family</fullName>
    </submittedName>
</protein>
<evidence type="ECO:0000313" key="3">
    <source>
        <dbReference type="Proteomes" id="UP000192582"/>
    </source>
</evidence>
<dbReference type="STRING" id="695939.SAMN00790413_03379"/>
<keyword evidence="3" id="KW-1185">Reference proteome</keyword>
<evidence type="ECO:0000259" key="1">
    <source>
        <dbReference type="Pfam" id="PF00582"/>
    </source>
</evidence>
<reference evidence="2 3" key="1">
    <citation type="submission" date="2017-04" db="EMBL/GenBank/DDBJ databases">
        <authorList>
            <person name="Afonso C.L."/>
            <person name="Miller P.J."/>
            <person name="Scott M.A."/>
            <person name="Spackman E."/>
            <person name="Goraichik I."/>
            <person name="Dimitrov K.M."/>
            <person name="Suarez D.L."/>
            <person name="Swayne D.E."/>
        </authorList>
    </citation>
    <scope>NUCLEOTIDE SEQUENCE [LARGE SCALE GENOMIC DNA]</scope>
    <source>
        <strain evidence="2 3">KR-140</strain>
    </source>
</reference>
<dbReference type="SUPFAM" id="SSF52402">
    <property type="entry name" value="Adenine nucleotide alpha hydrolases-like"/>
    <property type="match status" value="1"/>
</dbReference>
<dbReference type="AlphaFoldDB" id="A0A1W1UWF2"/>
<dbReference type="InterPro" id="IPR006016">
    <property type="entry name" value="UspA"/>
</dbReference>
<organism evidence="2 3">
    <name type="scientific">Deinococcus hopiensis KR-140</name>
    <dbReference type="NCBI Taxonomy" id="695939"/>
    <lineage>
        <taxon>Bacteria</taxon>
        <taxon>Thermotogati</taxon>
        <taxon>Deinococcota</taxon>
        <taxon>Deinococci</taxon>
        <taxon>Deinococcales</taxon>
        <taxon>Deinococcaceae</taxon>
        <taxon>Deinococcus</taxon>
    </lineage>
</organism>
<dbReference type="InterPro" id="IPR014729">
    <property type="entry name" value="Rossmann-like_a/b/a_fold"/>
</dbReference>
<dbReference type="Proteomes" id="UP000192582">
    <property type="component" value="Unassembled WGS sequence"/>
</dbReference>